<name>A0A2W5T2V1_ANCNO</name>
<sequence>MIRPLFCLLPLILVAPLTGPAKAQNCSDPTQMGLDECAGAGYKKSDARLNAVYGQIVARLAGDADTKAKLVKAQKAWIGFRDAECAFRASGVEGGSIYPMTVTLCLDAVTRTRVRELESLLTCQEGDTSCPVPPAN</sequence>
<dbReference type="AlphaFoldDB" id="A0A2W5T2V1"/>
<keyword evidence="1" id="KW-0732">Signal</keyword>
<dbReference type="PANTHER" id="PTHR39176">
    <property type="entry name" value="PERIPLASMIC PROTEIN-RELATED"/>
    <property type="match status" value="1"/>
</dbReference>
<feature type="chain" id="PRO_5015897797" evidence="1">
    <location>
        <begin position="24"/>
        <end position="136"/>
    </location>
</feature>
<feature type="signal peptide" evidence="1">
    <location>
        <begin position="1"/>
        <end position="23"/>
    </location>
</feature>
<dbReference type="EMBL" id="QFQD01000051">
    <property type="protein sequence ID" value="PZQ81140.1"/>
    <property type="molecule type" value="Genomic_DNA"/>
</dbReference>
<reference evidence="3 4" key="1">
    <citation type="submission" date="2017-08" db="EMBL/GenBank/DDBJ databases">
        <title>Infants hospitalized years apart are colonized by the same room-sourced microbial strains.</title>
        <authorList>
            <person name="Brooks B."/>
            <person name="Olm M.R."/>
            <person name="Firek B.A."/>
            <person name="Baker R."/>
            <person name="Thomas B.C."/>
            <person name="Morowitz M.J."/>
            <person name="Banfield J.F."/>
        </authorList>
    </citation>
    <scope>NUCLEOTIDE SEQUENCE [LARGE SCALE GENOMIC DNA]</scope>
    <source>
        <strain evidence="3">S2_005_001_R2_27</strain>
    </source>
</reference>
<dbReference type="PANTHER" id="PTHR39176:SF1">
    <property type="entry name" value="PERIPLASMIC PROTEIN"/>
    <property type="match status" value="1"/>
</dbReference>
<dbReference type="Proteomes" id="UP000248887">
    <property type="component" value="Unassembled WGS sequence"/>
</dbReference>
<evidence type="ECO:0000259" key="2">
    <source>
        <dbReference type="Pfam" id="PF07007"/>
    </source>
</evidence>
<gene>
    <name evidence="3" type="ORF">DI549_14965</name>
</gene>
<dbReference type="InterPro" id="IPR009739">
    <property type="entry name" value="LprI-like_N"/>
</dbReference>
<feature type="domain" description="Lysozyme inhibitor LprI-like N-terminal" evidence="2">
    <location>
        <begin position="27"/>
        <end position="117"/>
    </location>
</feature>
<organism evidence="3 4">
    <name type="scientific">Ancylobacter novellus</name>
    <name type="common">Thiobacillus novellus</name>
    <dbReference type="NCBI Taxonomy" id="921"/>
    <lineage>
        <taxon>Bacteria</taxon>
        <taxon>Pseudomonadati</taxon>
        <taxon>Pseudomonadota</taxon>
        <taxon>Alphaproteobacteria</taxon>
        <taxon>Hyphomicrobiales</taxon>
        <taxon>Xanthobacteraceae</taxon>
        <taxon>Ancylobacter</taxon>
    </lineage>
</organism>
<dbReference type="Gene3D" id="1.20.1270.180">
    <property type="match status" value="1"/>
</dbReference>
<proteinExistence type="predicted"/>
<dbReference type="Pfam" id="PF07007">
    <property type="entry name" value="LprI"/>
    <property type="match status" value="1"/>
</dbReference>
<evidence type="ECO:0000313" key="4">
    <source>
        <dbReference type="Proteomes" id="UP000248887"/>
    </source>
</evidence>
<protein>
    <submittedName>
        <fullName evidence="3">Urease-associated protein</fullName>
    </submittedName>
</protein>
<evidence type="ECO:0000256" key="1">
    <source>
        <dbReference type="SAM" id="SignalP"/>
    </source>
</evidence>
<comment type="caution">
    <text evidence="3">The sequence shown here is derived from an EMBL/GenBank/DDBJ whole genome shotgun (WGS) entry which is preliminary data.</text>
</comment>
<evidence type="ECO:0000313" key="3">
    <source>
        <dbReference type="EMBL" id="PZQ81140.1"/>
    </source>
</evidence>
<accession>A0A2W5T2V1</accession>